<proteinExistence type="predicted"/>
<dbReference type="SMART" id="SM00862">
    <property type="entry name" value="Trans_reg_C"/>
    <property type="match status" value="1"/>
</dbReference>
<evidence type="ECO:0000313" key="5">
    <source>
        <dbReference type="Proteomes" id="UP000061468"/>
    </source>
</evidence>
<evidence type="ECO:0000313" key="4">
    <source>
        <dbReference type="EMBL" id="AMJ79151.1"/>
    </source>
</evidence>
<dbReference type="GO" id="GO:0006355">
    <property type="term" value="P:regulation of DNA-templated transcription"/>
    <property type="evidence" value="ECO:0007669"/>
    <property type="project" value="InterPro"/>
</dbReference>
<dbReference type="EMBL" id="CP013928">
    <property type="protein sequence ID" value="AMJ79151.1"/>
    <property type="molecule type" value="Genomic_DNA"/>
</dbReference>
<keyword evidence="1 2" id="KW-0238">DNA-binding</keyword>
<dbReference type="Pfam" id="PF20703">
    <property type="entry name" value="nSTAND1"/>
    <property type="match status" value="1"/>
</dbReference>
<dbReference type="InterPro" id="IPR036388">
    <property type="entry name" value="WH-like_DNA-bd_sf"/>
</dbReference>
<dbReference type="Proteomes" id="UP000061468">
    <property type="component" value="Chromosome"/>
</dbReference>
<dbReference type="PANTHER" id="PTHR47691">
    <property type="entry name" value="REGULATOR-RELATED"/>
    <property type="match status" value="1"/>
</dbReference>
<dbReference type="Gene3D" id="1.25.40.10">
    <property type="entry name" value="Tetratricopeptide repeat domain"/>
    <property type="match status" value="1"/>
</dbReference>
<dbReference type="PROSITE" id="PS51755">
    <property type="entry name" value="OMPR_PHOB"/>
    <property type="match status" value="1"/>
</dbReference>
<dbReference type="InterPro" id="IPR001867">
    <property type="entry name" value="OmpR/PhoB-type_DNA-bd"/>
</dbReference>
<organism evidence="4 5">
    <name type="scientific">Alteromonas mediterranea</name>
    <dbReference type="NCBI Taxonomy" id="314275"/>
    <lineage>
        <taxon>Bacteria</taxon>
        <taxon>Pseudomonadati</taxon>
        <taxon>Pseudomonadota</taxon>
        <taxon>Gammaproteobacteria</taxon>
        <taxon>Alteromonadales</taxon>
        <taxon>Alteromonadaceae</taxon>
        <taxon>Alteromonas/Salinimonas group</taxon>
        <taxon>Alteromonas</taxon>
    </lineage>
</organism>
<sequence length="1092" mass="122230">MKQQFYLGQWRVDVSSNTLSQGKTKKSIEPKAMDVLLLLCQQKGLVVSADEIVAQCWPNAPIGDNPVHKAITNLRRALGDKAAAPSYIETIRKRGYRVVAEVQFIDDEQSKAVEGKWVDTSPFVGLSAFSSNESQVFFGRDALVRDLISKAAELFNRQRPFMLVLGPSGSGKSSLIHAGFLPKLLSKKGINGIYASDHLSFDLADINIDTSAFTIVEEIAIRMLDWGNNETGLFDGFSASILAEKLLSSPQQIIDRVKSWLDVYEPNTTNSYSCFVIVIDRLEVFLADTTIDEKDKRTIFNLLEALSESNLFLVVLISRNDFYPQISTFDILMKNKGRGAHIDVSPPSVSELGQVIKLPAIAADLSWEKDEATNATLDDIILGDAALAPNCLPLLQYTLQELYWQREGKVLKNKTYQALGKIDGAIGFKAESTFIKMPHAVQNALSSILPLIINLSGSNTITSKTAPWESLDNENERCFVELMVEQRLFVSFLNQGRACFKVAHEAVLSKWERVQQWIMEHQSALSAKAALNQQTQLWIENSFAEAYLIPAGKPLLDASALLTANYIRLTNEEKKLIKHSQRKVRTRNLFKGLTAALLATLAVLSFAAMLHSQQSQALAERKRLEAENLMGFMIGDFADTLRRVKRMDLLEGVSQHALKYVAEAQENSAGWLNSTSPKPSFELRFQHALSLQAMAEVRFYRDDTEQALMLYEEADTRLLELLEEAEQHFELLKAAGANAFWIGHIHNTHNNDVDSAQSYFERYLKHSETMLFVKPSDSTAKLEVAYAKSSLGSLAYDRYQFEQASSLFKASLALKKEVSEGTENSEDAKLYATNSLSWIASANIHLGKYKDAYTIFSQAETVLNEIGQSDSANGSIIENHVAILIQKANLEKFLGLKQAYEQSLSQAYASILRALAQDPENSAWQKDKATVESYLIQSELPLKASVDIDALLSQSISLDIPWVTNRVAETLQMDGHWQKAKPSIDYFITSFSDDGISNDITNLENAIVTLKSLLLIHRQKNESNDKQLALTYCQKAAQRANELIRMSKHPDIILAFNYTKRCRQIDENPKMSVDKYISQLTPIKYSQLQKGN</sequence>
<dbReference type="Pfam" id="PF00486">
    <property type="entry name" value="Trans_reg_C"/>
    <property type="match status" value="1"/>
</dbReference>
<evidence type="ECO:0000259" key="3">
    <source>
        <dbReference type="PROSITE" id="PS51755"/>
    </source>
</evidence>
<dbReference type="InterPro" id="IPR027417">
    <property type="entry name" value="P-loop_NTPase"/>
</dbReference>
<dbReference type="PANTHER" id="PTHR47691:SF3">
    <property type="entry name" value="HTH-TYPE TRANSCRIPTIONAL REGULATOR RV0890C-RELATED"/>
    <property type="match status" value="1"/>
</dbReference>
<gene>
    <name evidence="4" type="ORF">AV942_12990</name>
</gene>
<dbReference type="CDD" id="cd00383">
    <property type="entry name" value="trans_reg_C"/>
    <property type="match status" value="1"/>
</dbReference>
<feature type="DNA-binding region" description="OmpR/PhoB-type" evidence="2">
    <location>
        <begin position="2"/>
        <end position="100"/>
    </location>
</feature>
<dbReference type="InterPro" id="IPR049052">
    <property type="entry name" value="nSTAND1"/>
</dbReference>
<reference evidence="4 5" key="1">
    <citation type="submission" date="2015-12" db="EMBL/GenBank/DDBJ databases">
        <title>Intraspecies pangenome expansion in the marine bacterium Alteromonas.</title>
        <authorList>
            <person name="Lopez-Perez M."/>
            <person name="Rodriguez-Valera F."/>
        </authorList>
    </citation>
    <scope>NUCLEOTIDE SEQUENCE [LARGE SCALE GENOMIC DNA]</scope>
    <source>
        <strain evidence="4 5">UM8</strain>
    </source>
</reference>
<name>A0AAC8XLF0_9ALTE</name>
<dbReference type="SUPFAM" id="SSF46894">
    <property type="entry name" value="C-terminal effector domain of the bipartite response regulators"/>
    <property type="match status" value="1"/>
</dbReference>
<evidence type="ECO:0000256" key="2">
    <source>
        <dbReference type="PROSITE-ProRule" id="PRU01091"/>
    </source>
</evidence>
<accession>A0AAC8XLF0</accession>
<evidence type="ECO:0000256" key="1">
    <source>
        <dbReference type="ARBA" id="ARBA00023125"/>
    </source>
</evidence>
<dbReference type="GO" id="GO:0003677">
    <property type="term" value="F:DNA binding"/>
    <property type="evidence" value="ECO:0007669"/>
    <property type="project" value="UniProtKB-UniRule"/>
</dbReference>
<dbReference type="InterPro" id="IPR016032">
    <property type="entry name" value="Sig_transdc_resp-reg_C-effctor"/>
</dbReference>
<dbReference type="GO" id="GO:0000160">
    <property type="term" value="P:phosphorelay signal transduction system"/>
    <property type="evidence" value="ECO:0007669"/>
    <property type="project" value="InterPro"/>
</dbReference>
<dbReference type="InterPro" id="IPR011990">
    <property type="entry name" value="TPR-like_helical_dom_sf"/>
</dbReference>
<protein>
    <submittedName>
        <fullName evidence="4">Transcriptional regulator</fullName>
    </submittedName>
</protein>
<feature type="domain" description="OmpR/PhoB-type" evidence="3">
    <location>
        <begin position="2"/>
        <end position="100"/>
    </location>
</feature>
<dbReference type="SUPFAM" id="SSF52540">
    <property type="entry name" value="P-loop containing nucleoside triphosphate hydrolases"/>
    <property type="match status" value="1"/>
</dbReference>
<dbReference type="Gene3D" id="1.10.10.10">
    <property type="entry name" value="Winged helix-like DNA-binding domain superfamily/Winged helix DNA-binding domain"/>
    <property type="match status" value="1"/>
</dbReference>
<dbReference type="Gene3D" id="3.40.50.300">
    <property type="entry name" value="P-loop containing nucleotide triphosphate hydrolases"/>
    <property type="match status" value="1"/>
</dbReference>
<dbReference type="AlphaFoldDB" id="A0AAC8XLF0"/>
<dbReference type="RefSeq" id="WP_015067602.1">
    <property type="nucleotide sequence ID" value="NZ_CP013928.1"/>
</dbReference>